<dbReference type="PANTHER" id="PTHR34182">
    <property type="entry name" value="PROTEIN-EXPORT MEMBRANE PROTEIN SECG"/>
    <property type="match status" value="1"/>
</dbReference>
<feature type="transmembrane region" description="Helical" evidence="10">
    <location>
        <begin position="60"/>
        <end position="78"/>
    </location>
</feature>
<dbReference type="KEGG" id="cprv:CYPRO_0216"/>
<feature type="region of interest" description="Disordered" evidence="11">
    <location>
        <begin position="87"/>
        <end position="128"/>
    </location>
</feature>
<evidence type="ECO:0000256" key="2">
    <source>
        <dbReference type="ARBA" id="ARBA00008445"/>
    </source>
</evidence>
<feature type="transmembrane region" description="Helical" evidence="10">
    <location>
        <begin position="7"/>
        <end position="25"/>
    </location>
</feature>
<dbReference type="PRINTS" id="PR01651">
    <property type="entry name" value="SECGEXPORT"/>
</dbReference>
<sequence length="128" mass="12963">MLYSITIVLIAIICVVLIIVILLQSGQGGGLSGGMAGNVGGGAGNMVGARRTADFLSKSTSVLGGTFLVLCLLANFLIDKDPQEGSVIQRSSGFEQPAPPNLQLPQDDATTLPAPAPAPAEQNGGSDE</sequence>
<evidence type="ECO:0000313" key="13">
    <source>
        <dbReference type="Proteomes" id="UP000254808"/>
    </source>
</evidence>
<dbReference type="Proteomes" id="UP000254808">
    <property type="component" value="Chromosome"/>
</dbReference>
<proteinExistence type="inferred from homology"/>
<dbReference type="NCBIfam" id="TIGR00810">
    <property type="entry name" value="secG"/>
    <property type="match status" value="1"/>
</dbReference>
<dbReference type="InterPro" id="IPR004692">
    <property type="entry name" value="SecG"/>
</dbReference>
<evidence type="ECO:0000256" key="4">
    <source>
        <dbReference type="ARBA" id="ARBA00022475"/>
    </source>
</evidence>
<dbReference type="EMBL" id="CP027806">
    <property type="protein sequence ID" value="AXI99503.1"/>
    <property type="molecule type" value="Genomic_DNA"/>
</dbReference>
<organism evidence="12 13">
    <name type="scientific">Cyclonatronum proteinivorum</name>
    <dbReference type="NCBI Taxonomy" id="1457365"/>
    <lineage>
        <taxon>Bacteria</taxon>
        <taxon>Pseudomonadati</taxon>
        <taxon>Balneolota</taxon>
        <taxon>Balneolia</taxon>
        <taxon>Balneolales</taxon>
        <taxon>Cyclonatronaceae</taxon>
        <taxon>Cyclonatronum</taxon>
    </lineage>
</organism>
<dbReference type="Pfam" id="PF03840">
    <property type="entry name" value="SecG"/>
    <property type="match status" value="1"/>
</dbReference>
<gene>
    <name evidence="12" type="ORF">CYPRO_0216</name>
</gene>
<protein>
    <recommendedName>
        <fullName evidence="10">Protein-export membrane protein SecG</fullName>
    </recommendedName>
</protein>
<dbReference type="GO" id="GO:0009306">
    <property type="term" value="P:protein secretion"/>
    <property type="evidence" value="ECO:0007669"/>
    <property type="project" value="UniProtKB-UniRule"/>
</dbReference>
<keyword evidence="5 10" id="KW-0812">Transmembrane</keyword>
<dbReference type="RefSeq" id="WP_114982746.1">
    <property type="nucleotide sequence ID" value="NZ_CP027806.1"/>
</dbReference>
<dbReference type="GO" id="GO:0015450">
    <property type="term" value="F:protein-transporting ATPase activity"/>
    <property type="evidence" value="ECO:0007669"/>
    <property type="project" value="UniProtKB-UniRule"/>
</dbReference>
<dbReference type="GO" id="GO:0005886">
    <property type="term" value="C:plasma membrane"/>
    <property type="evidence" value="ECO:0007669"/>
    <property type="project" value="UniProtKB-SubCell"/>
</dbReference>
<evidence type="ECO:0000256" key="3">
    <source>
        <dbReference type="ARBA" id="ARBA00022448"/>
    </source>
</evidence>
<evidence type="ECO:0000256" key="10">
    <source>
        <dbReference type="RuleBase" id="RU365087"/>
    </source>
</evidence>
<comment type="similarity">
    <text evidence="2 10">Belongs to the SecG family.</text>
</comment>
<evidence type="ECO:0000256" key="5">
    <source>
        <dbReference type="ARBA" id="ARBA00022692"/>
    </source>
</evidence>
<dbReference type="PANTHER" id="PTHR34182:SF1">
    <property type="entry name" value="PROTEIN-EXPORT MEMBRANE PROTEIN SECG"/>
    <property type="match status" value="1"/>
</dbReference>
<dbReference type="AlphaFoldDB" id="A0A345UGA2"/>
<comment type="function">
    <text evidence="10">Involved in protein export. Participates in an early event of protein translocation.</text>
</comment>
<evidence type="ECO:0000313" key="12">
    <source>
        <dbReference type="EMBL" id="AXI99503.1"/>
    </source>
</evidence>
<comment type="subcellular location">
    <subcellularLocation>
        <location evidence="1 10">Cell membrane</location>
        <topology evidence="1 10">Multi-pass membrane protein</topology>
    </subcellularLocation>
</comment>
<keyword evidence="7 10" id="KW-1133">Transmembrane helix</keyword>
<evidence type="ECO:0000256" key="8">
    <source>
        <dbReference type="ARBA" id="ARBA00023010"/>
    </source>
</evidence>
<keyword evidence="4 10" id="KW-1003">Cell membrane</keyword>
<accession>A0A345UGA2</accession>
<dbReference type="GO" id="GO:0043952">
    <property type="term" value="P:protein transport by the Sec complex"/>
    <property type="evidence" value="ECO:0007669"/>
    <property type="project" value="TreeGrafter"/>
</dbReference>
<evidence type="ECO:0000256" key="9">
    <source>
        <dbReference type="ARBA" id="ARBA00023136"/>
    </source>
</evidence>
<dbReference type="GO" id="GO:0065002">
    <property type="term" value="P:intracellular protein transmembrane transport"/>
    <property type="evidence" value="ECO:0007669"/>
    <property type="project" value="TreeGrafter"/>
</dbReference>
<keyword evidence="8 10" id="KW-0811">Translocation</keyword>
<keyword evidence="9 10" id="KW-0472">Membrane</keyword>
<keyword evidence="6 10" id="KW-0653">Protein transport</keyword>
<dbReference type="OrthoDB" id="1122493at2"/>
<keyword evidence="13" id="KW-1185">Reference proteome</keyword>
<evidence type="ECO:0000256" key="6">
    <source>
        <dbReference type="ARBA" id="ARBA00022927"/>
    </source>
</evidence>
<evidence type="ECO:0000256" key="7">
    <source>
        <dbReference type="ARBA" id="ARBA00022989"/>
    </source>
</evidence>
<evidence type="ECO:0000256" key="11">
    <source>
        <dbReference type="SAM" id="MobiDB-lite"/>
    </source>
</evidence>
<reference evidence="12 13" key="1">
    <citation type="submission" date="2018-03" db="EMBL/GenBank/DDBJ databases">
        <title>Phenotypic and genomic properties of Cyclonatronum proteinivorum gen. nov., sp. nov., a haloalkaliphilic bacteroidete from soda lakes possessing Na+-translocating rhodopsin.</title>
        <authorList>
            <person name="Toshchakov S.V."/>
            <person name="Korzhenkov A."/>
            <person name="Samarov N.I."/>
            <person name="Kublanov I.V."/>
            <person name="Muntyan M.S."/>
            <person name="Sorokin D.Y."/>
        </authorList>
    </citation>
    <scope>NUCLEOTIDE SEQUENCE [LARGE SCALE GENOMIC DNA]</scope>
    <source>
        <strain evidence="12 13">Omega</strain>
    </source>
</reference>
<name>A0A345UGA2_9BACT</name>
<keyword evidence="3 10" id="KW-0813">Transport</keyword>
<evidence type="ECO:0000256" key="1">
    <source>
        <dbReference type="ARBA" id="ARBA00004651"/>
    </source>
</evidence>